<dbReference type="GO" id="GO:0005794">
    <property type="term" value="C:Golgi apparatus"/>
    <property type="evidence" value="ECO:0007669"/>
    <property type="project" value="UniProtKB-SubCell"/>
</dbReference>
<evidence type="ECO:0000256" key="19">
    <source>
        <dbReference type="ARBA" id="ARBA00052186"/>
    </source>
</evidence>
<evidence type="ECO:0000256" key="5">
    <source>
        <dbReference type="ARBA" id="ARBA00010617"/>
    </source>
</evidence>
<comment type="subcellular location">
    <subcellularLocation>
        <location evidence="3">Golgi apparatus</location>
    </subcellularLocation>
    <subcellularLocation>
        <location evidence="2">Membrane</location>
        <topology evidence="2">Single-pass membrane protein</topology>
    </subcellularLocation>
</comment>
<keyword evidence="22" id="KW-0444">Lipid biosynthesis</keyword>
<dbReference type="GO" id="GO:0016132">
    <property type="term" value="P:brassinosteroid biosynthetic process"/>
    <property type="evidence" value="ECO:0007669"/>
    <property type="project" value="UniProtKB-KW"/>
</dbReference>
<comment type="caution">
    <text evidence="24">The sequence shown here is derived from an EMBL/GenBank/DDBJ whole genome shotgun (WGS) entry which is preliminary data.</text>
</comment>
<keyword evidence="9" id="KW-1133">Transmembrane helix</keyword>
<sequence>MAVLAMVVCCLVLGFSFLCFALLKWNEIRYRGEGLPPGTMGWPVFGETTDFLKHGPNFMKNQRARYGSLFKSHILGCPTIVSMDPELNRYILMNEGKGLVPGYPQSMLDILGKCNIGAVHGSAHKYIRGSMMSLISPAMIKKQLLPKIEKFMRSYLHNWDGKDIDIQERTNEMALFISFKQIVEIESSQLYETFKPEFDKLMVGTLSLPVNIPGTNYHRGFQGRKRVVRILRQIMEERRASSIAHNDMLDHLLRKEESNYNLSDEEIIDQVITILYSGYETVSTTLMMAIKYLHDHPRALKELRDEHMAIRQRKKPEEPIDWNEYKSMSFTRAVIFETSRLASIVNGVLRKTTKDIELNGFVVPKGWRIYVYTREINYDPFLYPEPLTFSPWRWLDKGLESHNYCFVFGGGSRLCPGKELGIVQISTFLHYFVTRYRWEEVGGDKILQFPRVEAPDGLRIRVSKTRPEVSLSFCLKFLKMATPSTKPTPLLKDELDIVIPTIRNLDFLEMWRPFFEPYHLIIVQDGDPSKTIKVPDGFDYELYNRNDINRILGPKASCISFKDSACRCFGYMVSKKKYIFTIDDDCFVAKDPSGKEINALEQHIKNLLSPSTPLFFNTLYDPYREGADFVRGYPFSLREGVHTAVSHGLWLNIPDYDAPTQLVKPRERNTRYVDAVLTVPKGTLFPMCGMNLAFDRELIGPAMYFGLMGDGQPIGRYDDMWAGWCMKVICDHMGWGVKTGLPYIWHSKASNPFVNLKKEYKGIYWQEELIPFFQSCVLPKECTTVQQCYLELAKQVKTKLSKVDPYFDKLAEAMVTWIEAWDELNSAGQNSEKKPNAAAK</sequence>
<evidence type="ECO:0000313" key="24">
    <source>
        <dbReference type="EMBL" id="KAK9188607.1"/>
    </source>
</evidence>
<keyword evidence="14" id="KW-0472">Membrane</keyword>
<keyword evidence="6 23" id="KW-0349">Heme</keyword>
<keyword evidence="11 23" id="KW-0408">Iron</keyword>
<dbReference type="GO" id="GO:0020037">
    <property type="term" value="F:heme binding"/>
    <property type="evidence" value="ECO:0007669"/>
    <property type="project" value="InterPro"/>
</dbReference>
<dbReference type="Proteomes" id="UP001428341">
    <property type="component" value="Unassembled WGS sequence"/>
</dbReference>
<comment type="similarity">
    <text evidence="4">Belongs to the RGP family.</text>
</comment>
<dbReference type="PROSITE" id="PS00086">
    <property type="entry name" value="CYTOCHROME_P450"/>
    <property type="match status" value="1"/>
</dbReference>
<comment type="catalytic activity">
    <reaction evidence="18">
        <text>3-dehydro-6-deoxoteasterone + 2 reduced [NADPH--hemoprotein reductase] + 2 O2 = 3-dehydroteasterone + 2 oxidized [NADPH--hemoprotein reductase] + 3 H2O + 2 H(+)</text>
        <dbReference type="Rhea" id="RHEA:70039"/>
        <dbReference type="Rhea" id="RHEA-COMP:11964"/>
        <dbReference type="Rhea" id="RHEA-COMP:11965"/>
        <dbReference type="ChEBI" id="CHEBI:15377"/>
        <dbReference type="ChEBI" id="CHEBI:15378"/>
        <dbReference type="ChEBI" id="CHEBI:15379"/>
        <dbReference type="ChEBI" id="CHEBI:20000"/>
        <dbReference type="ChEBI" id="CHEBI:20710"/>
        <dbReference type="ChEBI" id="CHEBI:57618"/>
        <dbReference type="ChEBI" id="CHEBI:58210"/>
        <dbReference type="EC" id="1.14.14.179"/>
    </reaction>
    <physiologicalReaction direction="left-to-right" evidence="18">
        <dbReference type="Rhea" id="RHEA:70040"/>
    </physiologicalReaction>
</comment>
<dbReference type="EMBL" id="JBCGBO010000007">
    <property type="protein sequence ID" value="KAK9188607.1"/>
    <property type="molecule type" value="Genomic_DNA"/>
</dbReference>
<evidence type="ECO:0000256" key="15">
    <source>
        <dbReference type="ARBA" id="ARBA00023316"/>
    </source>
</evidence>
<keyword evidence="25" id="KW-1185">Reference proteome</keyword>
<dbReference type="PRINTS" id="PR00463">
    <property type="entry name" value="EP450I"/>
</dbReference>
<comment type="catalytic activity">
    <reaction evidence="16">
        <text>6-deoxotyphasterol + 2 reduced [NADPH--hemoprotein reductase] + 2 O2 = typhasterol + 2 oxidized [NADPH--hemoprotein reductase] + 3 H2O + 2 H(+)</text>
        <dbReference type="Rhea" id="RHEA:70035"/>
        <dbReference type="Rhea" id="RHEA-COMP:11964"/>
        <dbReference type="Rhea" id="RHEA-COMP:11965"/>
        <dbReference type="ChEBI" id="CHEBI:15377"/>
        <dbReference type="ChEBI" id="CHEBI:15378"/>
        <dbReference type="ChEBI" id="CHEBI:15379"/>
        <dbReference type="ChEBI" id="CHEBI:20717"/>
        <dbReference type="ChEBI" id="CHEBI:27173"/>
        <dbReference type="ChEBI" id="CHEBI:57618"/>
        <dbReference type="ChEBI" id="CHEBI:58210"/>
        <dbReference type="EC" id="1.14.14.179"/>
    </reaction>
    <physiologicalReaction direction="left-to-right" evidence="16">
        <dbReference type="Rhea" id="RHEA:70036"/>
    </physiologicalReaction>
</comment>
<evidence type="ECO:0000256" key="16">
    <source>
        <dbReference type="ARBA" id="ARBA00050693"/>
    </source>
</evidence>
<dbReference type="InterPro" id="IPR036396">
    <property type="entry name" value="Cyt_P450_sf"/>
</dbReference>
<dbReference type="Pfam" id="PF00067">
    <property type="entry name" value="p450"/>
    <property type="match status" value="1"/>
</dbReference>
<comment type="catalytic activity">
    <reaction evidence="17">
        <text>6-deoxocastasterone + 2 reduced [NADPH--hemoprotein reductase] + 2 O2 = castasterone + 2 oxidized [NADPH--hemoprotein reductase] + 3 H2O + 2 H(+)</text>
        <dbReference type="Rhea" id="RHEA:70031"/>
        <dbReference type="Rhea" id="RHEA-COMP:11964"/>
        <dbReference type="Rhea" id="RHEA-COMP:11965"/>
        <dbReference type="ChEBI" id="CHEBI:15377"/>
        <dbReference type="ChEBI" id="CHEBI:15378"/>
        <dbReference type="ChEBI" id="CHEBI:15379"/>
        <dbReference type="ChEBI" id="CHEBI:20712"/>
        <dbReference type="ChEBI" id="CHEBI:23051"/>
        <dbReference type="ChEBI" id="CHEBI:57618"/>
        <dbReference type="ChEBI" id="CHEBI:58210"/>
        <dbReference type="EC" id="1.14.14.179"/>
    </reaction>
    <physiologicalReaction direction="left-to-right" evidence="17">
        <dbReference type="Rhea" id="RHEA:70032"/>
    </physiologicalReaction>
</comment>
<evidence type="ECO:0000256" key="12">
    <source>
        <dbReference type="ARBA" id="ARBA00023033"/>
    </source>
</evidence>
<reference evidence="24 25" key="1">
    <citation type="submission" date="2024-05" db="EMBL/GenBank/DDBJ databases">
        <title>Haplotype-resolved chromosome-level genome assembly of Huyou (Citrus changshanensis).</title>
        <authorList>
            <person name="Miao C."/>
            <person name="Chen W."/>
            <person name="Wu Y."/>
            <person name="Wang L."/>
            <person name="Zhao S."/>
            <person name="Grierson D."/>
            <person name="Xu C."/>
            <person name="Chen K."/>
        </authorList>
    </citation>
    <scope>NUCLEOTIDE SEQUENCE [LARGE SCALE GENOMIC DNA]</scope>
    <source>
        <strain evidence="24">01-14</strain>
        <tissue evidence="24">Leaf</tissue>
    </source>
</reference>
<dbReference type="CDD" id="cd11043">
    <property type="entry name" value="CYP90-like"/>
    <property type="match status" value="1"/>
</dbReference>
<dbReference type="Pfam" id="PF03214">
    <property type="entry name" value="RGP"/>
    <property type="match status" value="1"/>
</dbReference>
<name>A0AAP0LZC7_9ROSI</name>
<evidence type="ECO:0000256" key="9">
    <source>
        <dbReference type="ARBA" id="ARBA00022989"/>
    </source>
</evidence>
<evidence type="ECO:0000256" key="2">
    <source>
        <dbReference type="ARBA" id="ARBA00004167"/>
    </source>
</evidence>
<dbReference type="InterPro" id="IPR017972">
    <property type="entry name" value="Cyt_P450_CS"/>
</dbReference>
<dbReference type="GO" id="GO:0009416">
    <property type="term" value="P:response to light stimulus"/>
    <property type="evidence" value="ECO:0007669"/>
    <property type="project" value="UniProtKB-ARBA"/>
</dbReference>
<dbReference type="InterPro" id="IPR002401">
    <property type="entry name" value="Cyt_P450_E_grp-I"/>
</dbReference>
<dbReference type="PRINTS" id="PR00385">
    <property type="entry name" value="P450"/>
</dbReference>
<dbReference type="GO" id="GO:0005506">
    <property type="term" value="F:iron ion binding"/>
    <property type="evidence" value="ECO:0007669"/>
    <property type="project" value="InterPro"/>
</dbReference>
<evidence type="ECO:0000256" key="7">
    <source>
        <dbReference type="ARBA" id="ARBA00022692"/>
    </source>
</evidence>
<keyword evidence="22" id="KW-1069">Brassinosteroid biosynthesis</keyword>
<dbReference type="SUPFAM" id="SSF53448">
    <property type="entry name" value="Nucleotide-diphospho-sugar transferases"/>
    <property type="match status" value="1"/>
</dbReference>
<evidence type="ECO:0000256" key="23">
    <source>
        <dbReference type="PIRSR" id="PIRSR602401-1"/>
    </source>
</evidence>
<proteinExistence type="inferred from homology"/>
<organism evidence="24 25">
    <name type="scientific">Citrus x changshan-huyou</name>
    <dbReference type="NCBI Taxonomy" id="2935761"/>
    <lineage>
        <taxon>Eukaryota</taxon>
        <taxon>Viridiplantae</taxon>
        <taxon>Streptophyta</taxon>
        <taxon>Embryophyta</taxon>
        <taxon>Tracheophyta</taxon>
        <taxon>Spermatophyta</taxon>
        <taxon>Magnoliopsida</taxon>
        <taxon>eudicotyledons</taxon>
        <taxon>Gunneridae</taxon>
        <taxon>Pentapetalae</taxon>
        <taxon>rosids</taxon>
        <taxon>malvids</taxon>
        <taxon>Sapindales</taxon>
        <taxon>Rutaceae</taxon>
        <taxon>Aurantioideae</taxon>
        <taxon>Citrus</taxon>
    </lineage>
</organism>
<keyword evidence="15" id="KW-0961">Cell wall biogenesis/degradation</keyword>
<keyword evidence="22" id="KW-0752">Steroid biosynthesis</keyword>
<dbReference type="PANTHER" id="PTHR31682">
    <property type="entry name" value="UDP-ARABINOSE MUTASE"/>
    <property type="match status" value="1"/>
</dbReference>
<comment type="cofactor">
    <cofactor evidence="1 23">
        <name>heme</name>
        <dbReference type="ChEBI" id="CHEBI:30413"/>
    </cofactor>
</comment>
<dbReference type="GO" id="GO:0016705">
    <property type="term" value="F:oxidoreductase activity, acting on paired donors, with incorporation or reduction of molecular oxygen"/>
    <property type="evidence" value="ECO:0007669"/>
    <property type="project" value="InterPro"/>
</dbReference>
<keyword evidence="12" id="KW-0503">Monooxygenase</keyword>
<dbReference type="GO" id="GO:0005829">
    <property type="term" value="C:cytosol"/>
    <property type="evidence" value="ECO:0007669"/>
    <property type="project" value="TreeGrafter"/>
</dbReference>
<dbReference type="AlphaFoldDB" id="A0AAP0LZC7"/>
<dbReference type="Gene3D" id="1.10.630.10">
    <property type="entry name" value="Cytochrome P450"/>
    <property type="match status" value="1"/>
</dbReference>
<evidence type="ECO:0000256" key="17">
    <source>
        <dbReference type="ARBA" id="ARBA00051579"/>
    </source>
</evidence>
<comment type="similarity">
    <text evidence="5">Belongs to the cytochrome P450 family.</text>
</comment>
<protein>
    <recommendedName>
        <fullName evidence="20">brassinosteroid 6-oxygenase</fullName>
        <ecNumber evidence="20">1.14.14.179</ecNumber>
    </recommendedName>
    <alternativeName>
        <fullName evidence="21">Castasterone synthase</fullName>
    </alternativeName>
</protein>
<dbReference type="InterPro" id="IPR001128">
    <property type="entry name" value="Cyt_P450"/>
</dbReference>
<evidence type="ECO:0000256" key="20">
    <source>
        <dbReference type="ARBA" id="ARBA00066682"/>
    </source>
</evidence>
<evidence type="ECO:0000256" key="6">
    <source>
        <dbReference type="ARBA" id="ARBA00022617"/>
    </source>
</evidence>
<evidence type="ECO:0000256" key="3">
    <source>
        <dbReference type="ARBA" id="ARBA00004555"/>
    </source>
</evidence>
<dbReference type="InterPro" id="IPR037595">
    <property type="entry name" value="RGP_fam"/>
</dbReference>
<evidence type="ECO:0000256" key="14">
    <source>
        <dbReference type="ARBA" id="ARBA00023136"/>
    </source>
</evidence>
<dbReference type="EC" id="1.14.14.179" evidence="20"/>
<evidence type="ECO:0000256" key="13">
    <source>
        <dbReference type="ARBA" id="ARBA00023034"/>
    </source>
</evidence>
<feature type="binding site" description="axial binding residue" evidence="23">
    <location>
        <position position="415"/>
    </location>
    <ligand>
        <name>heme</name>
        <dbReference type="ChEBI" id="CHEBI:30413"/>
    </ligand>
    <ligandPart>
        <name>Fe</name>
        <dbReference type="ChEBI" id="CHEBI:18248"/>
    </ligandPart>
</feature>
<keyword evidence="13" id="KW-0333">Golgi apparatus</keyword>
<dbReference type="GO" id="GO:0004497">
    <property type="term" value="F:monooxygenase activity"/>
    <property type="evidence" value="ECO:0007669"/>
    <property type="project" value="UniProtKB-KW"/>
</dbReference>
<evidence type="ECO:0000256" key="8">
    <source>
        <dbReference type="ARBA" id="ARBA00022723"/>
    </source>
</evidence>
<keyword evidence="10" id="KW-0560">Oxidoreductase</keyword>
<dbReference type="GO" id="GO:0033356">
    <property type="term" value="P:UDP-L-arabinose metabolic process"/>
    <property type="evidence" value="ECO:0007669"/>
    <property type="project" value="TreeGrafter"/>
</dbReference>
<evidence type="ECO:0000256" key="21">
    <source>
        <dbReference type="ARBA" id="ARBA00076193"/>
    </source>
</evidence>
<keyword evidence="7" id="KW-0812">Transmembrane</keyword>
<evidence type="ECO:0000256" key="10">
    <source>
        <dbReference type="ARBA" id="ARBA00023002"/>
    </source>
</evidence>
<evidence type="ECO:0000256" key="1">
    <source>
        <dbReference type="ARBA" id="ARBA00001971"/>
    </source>
</evidence>
<evidence type="ECO:0000256" key="11">
    <source>
        <dbReference type="ARBA" id="ARBA00023004"/>
    </source>
</evidence>
<accession>A0AAP0LZC7</accession>
<dbReference type="GO" id="GO:0071555">
    <property type="term" value="P:cell wall organization"/>
    <property type="evidence" value="ECO:0007669"/>
    <property type="project" value="UniProtKB-KW"/>
</dbReference>
<evidence type="ECO:0000256" key="22">
    <source>
        <dbReference type="ARBA" id="ARBA00084112"/>
    </source>
</evidence>
<dbReference type="PANTHER" id="PTHR31682:SF44">
    <property type="entry name" value="UDP-ARABINOPYRANOSE MUTASE 3"/>
    <property type="match status" value="1"/>
</dbReference>
<keyword evidence="8 23" id="KW-0479">Metal-binding</keyword>
<dbReference type="GO" id="GO:0016020">
    <property type="term" value="C:membrane"/>
    <property type="evidence" value="ECO:0007669"/>
    <property type="project" value="UniProtKB-SubCell"/>
</dbReference>
<comment type="catalytic activity">
    <reaction evidence="19">
        <text>6-deoxoteasterone + 2 reduced [NADPH--hemoprotein reductase] + 2 O2 = teasterone + 2 oxidized [NADPH--hemoprotein reductase] + 3 H2O + 2 H(+)</text>
        <dbReference type="Rhea" id="RHEA:70043"/>
        <dbReference type="Rhea" id="RHEA-COMP:11964"/>
        <dbReference type="Rhea" id="RHEA-COMP:11965"/>
        <dbReference type="ChEBI" id="CHEBI:15377"/>
        <dbReference type="ChEBI" id="CHEBI:15378"/>
        <dbReference type="ChEBI" id="CHEBI:15379"/>
        <dbReference type="ChEBI" id="CHEBI:20716"/>
        <dbReference type="ChEBI" id="CHEBI:26863"/>
        <dbReference type="ChEBI" id="CHEBI:57618"/>
        <dbReference type="ChEBI" id="CHEBI:58210"/>
        <dbReference type="EC" id="1.14.14.179"/>
    </reaction>
    <physiologicalReaction direction="left-to-right" evidence="19">
        <dbReference type="Rhea" id="RHEA:70044"/>
    </physiologicalReaction>
</comment>
<evidence type="ECO:0000313" key="25">
    <source>
        <dbReference type="Proteomes" id="UP001428341"/>
    </source>
</evidence>
<evidence type="ECO:0000256" key="18">
    <source>
        <dbReference type="ARBA" id="ARBA00051768"/>
    </source>
</evidence>
<evidence type="ECO:0000256" key="4">
    <source>
        <dbReference type="ARBA" id="ARBA00008986"/>
    </source>
</evidence>
<dbReference type="SUPFAM" id="SSF48264">
    <property type="entry name" value="Cytochrome P450"/>
    <property type="match status" value="1"/>
</dbReference>
<keyword evidence="22" id="KW-0443">Lipid metabolism</keyword>
<gene>
    <name evidence="24" type="ORF">WN944_020012</name>
</gene>
<dbReference type="InterPro" id="IPR029044">
    <property type="entry name" value="Nucleotide-diphossugar_trans"/>
</dbReference>
<dbReference type="GO" id="GO:0052691">
    <property type="term" value="F:UDP-arabinopyranose mutase activity"/>
    <property type="evidence" value="ECO:0007669"/>
    <property type="project" value="TreeGrafter"/>
</dbReference>
<dbReference type="FunFam" id="1.10.630.10:FF:000045">
    <property type="entry name" value="Cytochrome P450 85A1"/>
    <property type="match status" value="1"/>
</dbReference>